<dbReference type="InterPro" id="IPR027417">
    <property type="entry name" value="P-loop_NTPase"/>
</dbReference>
<proteinExistence type="predicted"/>
<dbReference type="GO" id="GO:0007165">
    <property type="term" value="P:signal transduction"/>
    <property type="evidence" value="ECO:0007669"/>
    <property type="project" value="InterPro"/>
</dbReference>
<evidence type="ECO:0000313" key="6">
    <source>
        <dbReference type="EMBL" id="EOA33585.1"/>
    </source>
</evidence>
<dbReference type="SUPFAM" id="SSF46785">
    <property type="entry name" value="Winged helix' DNA-binding domain"/>
    <property type="match status" value="1"/>
</dbReference>
<dbReference type="InterPro" id="IPR044974">
    <property type="entry name" value="Disease_R_plants"/>
</dbReference>
<gene>
    <name evidence="6" type="ORF">CARUB_v10019730mg</name>
</gene>
<dbReference type="STRING" id="81985.R0I6B9"/>
<keyword evidence="1" id="KW-0433">Leucine-rich repeat</keyword>
<evidence type="ECO:0000256" key="4">
    <source>
        <dbReference type="ARBA" id="ARBA00023027"/>
    </source>
</evidence>
<dbReference type="AlphaFoldDB" id="R0I6B9"/>
<dbReference type="eggNOG" id="ENOG502SI7S">
    <property type="taxonomic scope" value="Eukaryota"/>
</dbReference>
<evidence type="ECO:0000256" key="3">
    <source>
        <dbReference type="ARBA" id="ARBA00022821"/>
    </source>
</evidence>
<dbReference type="Gene3D" id="3.80.10.10">
    <property type="entry name" value="Ribonuclease Inhibitor"/>
    <property type="match status" value="2"/>
</dbReference>
<feature type="domain" description="TIR" evidence="5">
    <location>
        <begin position="61"/>
        <end position="226"/>
    </location>
</feature>
<dbReference type="InterPro" id="IPR036390">
    <property type="entry name" value="WH_DNA-bd_sf"/>
</dbReference>
<organism evidence="6 7">
    <name type="scientific">Capsella rubella</name>
    <dbReference type="NCBI Taxonomy" id="81985"/>
    <lineage>
        <taxon>Eukaryota</taxon>
        <taxon>Viridiplantae</taxon>
        <taxon>Streptophyta</taxon>
        <taxon>Embryophyta</taxon>
        <taxon>Tracheophyta</taxon>
        <taxon>Spermatophyta</taxon>
        <taxon>Magnoliopsida</taxon>
        <taxon>eudicotyledons</taxon>
        <taxon>Gunneridae</taxon>
        <taxon>Pentapetalae</taxon>
        <taxon>rosids</taxon>
        <taxon>malvids</taxon>
        <taxon>Brassicales</taxon>
        <taxon>Brassicaceae</taxon>
        <taxon>Camelineae</taxon>
        <taxon>Capsella</taxon>
    </lineage>
</organism>
<dbReference type="Gene3D" id="3.40.50.10140">
    <property type="entry name" value="Toll/interleukin-1 receptor homology (TIR) domain"/>
    <property type="match status" value="1"/>
</dbReference>
<keyword evidence="7" id="KW-1185">Reference proteome</keyword>
<dbReference type="EMBL" id="KB870806">
    <property type="protein sequence ID" value="EOA33585.1"/>
    <property type="molecule type" value="Genomic_DNA"/>
</dbReference>
<dbReference type="Pfam" id="PF01582">
    <property type="entry name" value="TIR"/>
    <property type="match status" value="1"/>
</dbReference>
<dbReference type="PANTHER" id="PTHR11017:SF483">
    <property type="entry name" value="TIR DOMAIN-CONTAINING PROTEIN"/>
    <property type="match status" value="1"/>
</dbReference>
<dbReference type="InterPro" id="IPR035897">
    <property type="entry name" value="Toll_tir_struct_dom_sf"/>
</dbReference>
<accession>R0I6B9</accession>
<dbReference type="Pfam" id="PF00931">
    <property type="entry name" value="NB-ARC"/>
    <property type="match status" value="1"/>
</dbReference>
<dbReference type="InterPro" id="IPR058192">
    <property type="entry name" value="WHD_ROQ1-like"/>
</dbReference>
<dbReference type="OrthoDB" id="1049908at2759"/>
<dbReference type="SUPFAM" id="SSF52058">
    <property type="entry name" value="L domain-like"/>
    <property type="match status" value="1"/>
</dbReference>
<dbReference type="PANTHER" id="PTHR11017">
    <property type="entry name" value="LEUCINE-RICH REPEAT-CONTAINING PROTEIN"/>
    <property type="match status" value="1"/>
</dbReference>
<dbReference type="SUPFAM" id="SSF52540">
    <property type="entry name" value="P-loop containing nucleoside triphosphate hydrolases"/>
    <property type="match status" value="1"/>
</dbReference>
<dbReference type="InterPro" id="IPR000157">
    <property type="entry name" value="TIR_dom"/>
</dbReference>
<evidence type="ECO:0000256" key="2">
    <source>
        <dbReference type="ARBA" id="ARBA00022737"/>
    </source>
</evidence>
<dbReference type="Gene3D" id="1.10.8.430">
    <property type="entry name" value="Helical domain of apoptotic protease-activating factors"/>
    <property type="match status" value="1"/>
</dbReference>
<keyword evidence="2" id="KW-0677">Repeat</keyword>
<dbReference type="GO" id="GO:0043531">
    <property type="term" value="F:ADP binding"/>
    <property type="evidence" value="ECO:0007669"/>
    <property type="project" value="InterPro"/>
</dbReference>
<dbReference type="SMART" id="SM00255">
    <property type="entry name" value="TIR"/>
    <property type="match status" value="1"/>
</dbReference>
<dbReference type="FunFam" id="3.80.10.10:FF:000386">
    <property type="entry name" value="Disease resistance protein RPS4"/>
    <property type="match status" value="1"/>
</dbReference>
<name>R0I6B9_9BRAS</name>
<sequence>MAAVFFFGIFSVLVVWLGLGRLLHFLLRREKATQLLHPVTFTGVTPAAETLASSSSSRSLWKYDVFLSFRGTDVRKGFLSHLYKALTDKGFHTFRDDTELQRGNFISPALLEAIELSRFAVVVLSENYATSRWCLQELVHITDYVEKKRLELIPVFFGVDPSHVKKQSGNFAKAFAEHDKRPDTKTVETWRKAMANIGLISGWDSRNWNEESKLIEELVQDLSDRLFSPVSSSYTGELIGMSTHMRSIYPLMSLDPHDVQMIGIWGKGGIGKTTIAKYVYKVFLSEFDGASFLENVKRDFKRYGPSHLREKILSEIFRKKDMNSWNRDSDVMIERLRGKRILLILDDVDDIQQLNELAGKPDWFGPGSRIIITTRDRRVLELHDVERIYEVMPLRTTQALQLFSKHAFKQPRPCEDYRELSIDVVKQLGGLPLALQLVGGSLYRRDLEFWEDKLDLLRHNSDNSLLKGLRVSYEALDELEKKIFLYIALCFNGVSMDRVKKLLDLFFVSSRRRKLPTRPSIIALMERCMISLSKNTNRLWVHDLLQDMAEDIICEGKDERPWKRLMLWDFEDINHVFSTNVGDESIEVESIFLDMSNGNELNITPEIFRRMPNLKLLKFYTNSSIGQSRTRMLDGLDYLPTLRYLRWDAYNLKSLPSQFCMTSLVELNLSRSSIETVWNGTQDLANLRSLNLTSCKHLTEFPDLSKATNLEILKLSNCDNLVEIPESSLRKLNKLVHLKLSNCKQLRSLPNNINLKSLRFLHLDGCTSLEEFPFISDTVEKLLLNETTIQQVPPSIERLSRLRELRLSSCKRLMNLPDSIKNLKSLTDLGLANCPNVTSFPVVGTNIQWLNLNRTAIEAVPSTAGGNTELRYLNMSGCEKLMNLPPTLKKLAQLKYLYLRGCTNVTASPELAGTNTMKALDLNGTSITNQLVDSKGAEPTRCEVPVIKRFFMKQVREHIRKRKSNR</sequence>
<dbReference type="PROSITE" id="PS50104">
    <property type="entry name" value="TIR"/>
    <property type="match status" value="1"/>
</dbReference>
<dbReference type="FunFam" id="3.40.50.10140:FF:000007">
    <property type="entry name" value="Disease resistance protein (TIR-NBS-LRR class)"/>
    <property type="match status" value="1"/>
</dbReference>
<evidence type="ECO:0000259" key="5">
    <source>
        <dbReference type="PROSITE" id="PS50104"/>
    </source>
</evidence>
<protein>
    <recommendedName>
        <fullName evidence="5">TIR domain-containing protein</fullName>
    </recommendedName>
</protein>
<dbReference type="InterPro" id="IPR032675">
    <property type="entry name" value="LRR_dom_sf"/>
</dbReference>
<dbReference type="InterPro" id="IPR042197">
    <property type="entry name" value="Apaf_helical"/>
</dbReference>
<dbReference type="Pfam" id="PF23282">
    <property type="entry name" value="WHD_ROQ1"/>
    <property type="match status" value="1"/>
</dbReference>
<dbReference type="PRINTS" id="PR00364">
    <property type="entry name" value="DISEASERSIST"/>
</dbReference>
<dbReference type="GO" id="GO:0006952">
    <property type="term" value="P:defense response"/>
    <property type="evidence" value="ECO:0007669"/>
    <property type="project" value="UniProtKB-KW"/>
</dbReference>
<reference evidence="7" key="1">
    <citation type="journal article" date="2013" name="Nat. Genet.">
        <title>The Capsella rubella genome and the genomic consequences of rapid mating system evolution.</title>
        <authorList>
            <person name="Slotte T."/>
            <person name="Hazzouri K.M."/>
            <person name="Agren J.A."/>
            <person name="Koenig D."/>
            <person name="Maumus F."/>
            <person name="Guo Y.L."/>
            <person name="Steige K."/>
            <person name="Platts A.E."/>
            <person name="Escobar J.S."/>
            <person name="Newman L.K."/>
            <person name="Wang W."/>
            <person name="Mandakova T."/>
            <person name="Vello E."/>
            <person name="Smith L.M."/>
            <person name="Henz S.R."/>
            <person name="Steffen J."/>
            <person name="Takuno S."/>
            <person name="Brandvain Y."/>
            <person name="Coop G."/>
            <person name="Andolfatto P."/>
            <person name="Hu T.T."/>
            <person name="Blanchette M."/>
            <person name="Clark R.M."/>
            <person name="Quesneville H."/>
            <person name="Nordborg M."/>
            <person name="Gaut B.S."/>
            <person name="Lysak M.A."/>
            <person name="Jenkins J."/>
            <person name="Grimwood J."/>
            <person name="Chapman J."/>
            <person name="Prochnik S."/>
            <person name="Shu S."/>
            <person name="Rokhsar D."/>
            <person name="Schmutz J."/>
            <person name="Weigel D."/>
            <person name="Wright S.I."/>
        </authorList>
    </citation>
    <scope>NUCLEOTIDE SEQUENCE [LARGE SCALE GENOMIC DNA]</scope>
    <source>
        <strain evidence="7">cv. Monte Gargano</strain>
    </source>
</reference>
<dbReference type="SUPFAM" id="SSF52200">
    <property type="entry name" value="Toll/Interleukin receptor TIR domain"/>
    <property type="match status" value="1"/>
</dbReference>
<evidence type="ECO:0000256" key="1">
    <source>
        <dbReference type="ARBA" id="ARBA00022614"/>
    </source>
</evidence>
<evidence type="ECO:0000313" key="7">
    <source>
        <dbReference type="Proteomes" id="UP000029121"/>
    </source>
</evidence>
<dbReference type="InterPro" id="IPR002182">
    <property type="entry name" value="NB-ARC"/>
</dbReference>
<dbReference type="Gene3D" id="3.40.50.300">
    <property type="entry name" value="P-loop containing nucleotide triphosphate hydrolases"/>
    <property type="match status" value="1"/>
</dbReference>
<keyword evidence="3" id="KW-0611">Plant defense</keyword>
<dbReference type="Proteomes" id="UP000029121">
    <property type="component" value="Unassembled WGS sequence"/>
</dbReference>
<keyword evidence="4" id="KW-0520">NAD</keyword>